<dbReference type="GO" id="GO:0008270">
    <property type="term" value="F:zinc ion binding"/>
    <property type="evidence" value="ECO:0007669"/>
    <property type="project" value="UniProtKB-KW"/>
</dbReference>
<gene>
    <name evidence="11" type="ORF">HPP92_014150</name>
</gene>
<comment type="caution">
    <text evidence="11">The sequence shown here is derived from an EMBL/GenBank/DDBJ whole genome shotgun (WGS) entry which is preliminary data.</text>
</comment>
<keyword evidence="9" id="KW-1133">Transmembrane helix</keyword>
<dbReference type="AlphaFoldDB" id="A0A835UVF5"/>
<dbReference type="PROSITE" id="PS00028">
    <property type="entry name" value="ZINC_FINGER_C2H2_1"/>
    <property type="match status" value="2"/>
</dbReference>
<keyword evidence="2" id="KW-0677">Repeat</keyword>
<evidence type="ECO:0000256" key="3">
    <source>
        <dbReference type="ARBA" id="ARBA00022771"/>
    </source>
</evidence>
<keyword evidence="5" id="KW-0805">Transcription regulation</keyword>
<dbReference type="PROSITE" id="PS50157">
    <property type="entry name" value="ZINC_FINGER_C2H2_2"/>
    <property type="match status" value="1"/>
</dbReference>
<evidence type="ECO:0000256" key="8">
    <source>
        <dbReference type="SAM" id="MobiDB-lite"/>
    </source>
</evidence>
<evidence type="ECO:0000259" key="10">
    <source>
        <dbReference type="PROSITE" id="PS50157"/>
    </source>
</evidence>
<dbReference type="GO" id="GO:0003700">
    <property type="term" value="F:DNA-binding transcription factor activity"/>
    <property type="evidence" value="ECO:0007669"/>
    <property type="project" value="InterPro"/>
</dbReference>
<dbReference type="GO" id="GO:0005634">
    <property type="term" value="C:nucleus"/>
    <property type="evidence" value="ECO:0007669"/>
    <property type="project" value="TreeGrafter"/>
</dbReference>
<keyword evidence="9" id="KW-0812">Transmembrane</keyword>
<feature type="transmembrane region" description="Helical" evidence="9">
    <location>
        <begin position="6"/>
        <end position="27"/>
    </location>
</feature>
<keyword evidence="6" id="KW-0804">Transcription</keyword>
<dbReference type="EMBL" id="JADCNL010000006">
    <property type="protein sequence ID" value="KAG0477309.1"/>
    <property type="molecule type" value="Genomic_DNA"/>
</dbReference>
<dbReference type="InterPro" id="IPR036236">
    <property type="entry name" value="Znf_C2H2_sf"/>
</dbReference>
<dbReference type="Gene3D" id="3.30.160.60">
    <property type="entry name" value="Classic Zinc Finger"/>
    <property type="match status" value="1"/>
</dbReference>
<dbReference type="Pfam" id="PF13912">
    <property type="entry name" value="zf-C2H2_6"/>
    <property type="match status" value="2"/>
</dbReference>
<evidence type="ECO:0000256" key="5">
    <source>
        <dbReference type="ARBA" id="ARBA00023015"/>
    </source>
</evidence>
<keyword evidence="12" id="KW-1185">Reference proteome</keyword>
<reference evidence="11 12" key="1">
    <citation type="journal article" date="2020" name="Nat. Food">
        <title>A phased Vanilla planifolia genome enables genetic improvement of flavour and production.</title>
        <authorList>
            <person name="Hasing T."/>
            <person name="Tang H."/>
            <person name="Brym M."/>
            <person name="Khazi F."/>
            <person name="Huang T."/>
            <person name="Chambers A.H."/>
        </authorList>
    </citation>
    <scope>NUCLEOTIDE SEQUENCE [LARGE SCALE GENOMIC DNA]</scope>
    <source>
        <tissue evidence="11">Leaf</tissue>
    </source>
</reference>
<evidence type="ECO:0000256" key="6">
    <source>
        <dbReference type="ARBA" id="ARBA00023163"/>
    </source>
</evidence>
<evidence type="ECO:0000256" key="9">
    <source>
        <dbReference type="SAM" id="Phobius"/>
    </source>
</evidence>
<feature type="region of interest" description="Disordered" evidence="8">
    <location>
        <begin position="269"/>
        <end position="290"/>
    </location>
</feature>
<dbReference type="PANTHER" id="PTHR45988">
    <property type="entry name" value="C2H2 TYPE ZINC FINGER TRANSCRIPTION FACTOR FAMILY-RELATED"/>
    <property type="match status" value="1"/>
</dbReference>
<feature type="domain" description="C2H2-type" evidence="10">
    <location>
        <begin position="139"/>
        <end position="166"/>
    </location>
</feature>
<dbReference type="OrthoDB" id="1932364at2759"/>
<protein>
    <recommendedName>
        <fullName evidence="10">C2H2-type domain-containing protein</fullName>
    </recommendedName>
</protein>
<organism evidence="11 12">
    <name type="scientific">Vanilla planifolia</name>
    <name type="common">Vanilla</name>
    <dbReference type="NCBI Taxonomy" id="51239"/>
    <lineage>
        <taxon>Eukaryota</taxon>
        <taxon>Viridiplantae</taxon>
        <taxon>Streptophyta</taxon>
        <taxon>Embryophyta</taxon>
        <taxon>Tracheophyta</taxon>
        <taxon>Spermatophyta</taxon>
        <taxon>Magnoliopsida</taxon>
        <taxon>Liliopsida</taxon>
        <taxon>Asparagales</taxon>
        <taxon>Orchidaceae</taxon>
        <taxon>Vanilloideae</taxon>
        <taxon>Vanilleae</taxon>
        <taxon>Vanilla</taxon>
    </lineage>
</organism>
<evidence type="ECO:0000313" key="11">
    <source>
        <dbReference type="EMBL" id="KAG0477309.1"/>
    </source>
</evidence>
<keyword evidence="9" id="KW-0472">Membrane</keyword>
<dbReference type="SMART" id="SM00355">
    <property type="entry name" value="ZnF_C2H2"/>
    <property type="match status" value="2"/>
</dbReference>
<dbReference type="SUPFAM" id="SSF57667">
    <property type="entry name" value="beta-beta-alpha zinc fingers"/>
    <property type="match status" value="1"/>
</dbReference>
<name>A0A835UVF5_VANPL</name>
<dbReference type="InterPro" id="IPR044653">
    <property type="entry name" value="AZF1/2/3-like"/>
</dbReference>
<dbReference type="GO" id="GO:0000976">
    <property type="term" value="F:transcription cis-regulatory region binding"/>
    <property type="evidence" value="ECO:0007669"/>
    <property type="project" value="TreeGrafter"/>
</dbReference>
<evidence type="ECO:0000256" key="1">
    <source>
        <dbReference type="ARBA" id="ARBA00022723"/>
    </source>
</evidence>
<dbReference type="InterPro" id="IPR013087">
    <property type="entry name" value="Znf_C2H2_type"/>
</dbReference>
<dbReference type="Proteomes" id="UP000636800">
    <property type="component" value="Chromosome 6"/>
</dbReference>
<sequence>MILAVSMPYAAAAFACPLIFLRIRFFFSVYFQLNGKITIWDLVNKALSMAIEALGFAPKVQSPRPCPAAACESSSEDSRLLPTECFSKRKRSRRYPRIFGRGASEEEYLAFCLMMLSRDNASLSSAAAQPAPPPQKLVHACSICGKAFGSYQALGGHMASHRKPVSVDDRALVGSPAASASSSGATKAHRCLICLKTFPTGQALGGHKRRHYDGTIGSAVGAGSASSTTVSVSSEAASIGGQSRAFELDLNLPPVHDFTFDIARRYSSSEEEDEVQSPLPFKKPRLLLTA</sequence>
<evidence type="ECO:0000256" key="7">
    <source>
        <dbReference type="PROSITE-ProRule" id="PRU00042"/>
    </source>
</evidence>
<accession>A0A835UVF5</accession>
<proteinExistence type="predicted"/>
<evidence type="ECO:0000313" key="12">
    <source>
        <dbReference type="Proteomes" id="UP000636800"/>
    </source>
</evidence>
<keyword evidence="3 7" id="KW-0863">Zinc-finger</keyword>
<evidence type="ECO:0000256" key="2">
    <source>
        <dbReference type="ARBA" id="ARBA00022737"/>
    </source>
</evidence>
<keyword evidence="4" id="KW-0862">Zinc</keyword>
<dbReference type="PANTHER" id="PTHR45988:SF1">
    <property type="entry name" value="ZINC FINGER PROTEIN AZF2"/>
    <property type="match status" value="1"/>
</dbReference>
<evidence type="ECO:0000256" key="4">
    <source>
        <dbReference type="ARBA" id="ARBA00022833"/>
    </source>
</evidence>
<keyword evidence="1" id="KW-0479">Metal-binding</keyword>